<proteinExistence type="predicted"/>
<protein>
    <submittedName>
        <fullName evidence="1">Uncharacterized protein</fullName>
    </submittedName>
</protein>
<evidence type="ECO:0000313" key="2">
    <source>
        <dbReference type="Proteomes" id="UP001174932"/>
    </source>
</evidence>
<name>A0ABT8YIW6_9HYPH</name>
<reference evidence="1" key="2">
    <citation type="submission" date="2023-07" db="EMBL/GenBank/DDBJ databases">
        <authorList>
            <person name="Shen H."/>
        </authorList>
    </citation>
    <scope>NUCLEOTIDE SEQUENCE</scope>
    <source>
        <strain evidence="1">TNR-22</strain>
    </source>
</reference>
<dbReference type="RefSeq" id="WP_304375363.1">
    <property type="nucleotide sequence ID" value="NZ_JAUOZU010000005.1"/>
</dbReference>
<reference evidence="1" key="1">
    <citation type="journal article" date="2015" name="Int. J. Syst. Evol. Microbiol.">
        <title>Rhizobium alvei sp. nov., isolated from a freshwater river.</title>
        <authorList>
            <person name="Sheu S.Y."/>
            <person name="Huang H.W."/>
            <person name="Young C.C."/>
            <person name="Chen W.M."/>
        </authorList>
    </citation>
    <scope>NUCLEOTIDE SEQUENCE</scope>
    <source>
        <strain evidence="1">TNR-22</strain>
    </source>
</reference>
<sequence>MALLEAFDFLFKLLSQKIAIPKQDSADLWWPAVIATVGFLGVKFWEIGYGYFVERRKFKAALVLFICDAVVELEDKATNYSSEILHKHLKEIGSSSNFKFNMLPAQSEKYSNMISNYSHRMEPDEIQSILRCQQRGEELDGAMESISSDVFAAFPLDRKHKAYLRFVEALGKNYQASIQVLEVLQSRNRRLFNSLNISIEEGRIRNGKKPTYGSPGSYKLHGEKTLLDFSFIAEKEIAAQMEQAFAALEGKAQDQKTKLVEAKASA</sequence>
<dbReference type="Proteomes" id="UP001174932">
    <property type="component" value="Unassembled WGS sequence"/>
</dbReference>
<gene>
    <name evidence="1" type="ORF">Q4481_05770</name>
</gene>
<comment type="caution">
    <text evidence="1">The sequence shown here is derived from an EMBL/GenBank/DDBJ whole genome shotgun (WGS) entry which is preliminary data.</text>
</comment>
<organism evidence="1 2">
    <name type="scientific">Rhizobium alvei</name>
    <dbReference type="NCBI Taxonomy" id="1132659"/>
    <lineage>
        <taxon>Bacteria</taxon>
        <taxon>Pseudomonadati</taxon>
        <taxon>Pseudomonadota</taxon>
        <taxon>Alphaproteobacteria</taxon>
        <taxon>Hyphomicrobiales</taxon>
        <taxon>Rhizobiaceae</taxon>
        <taxon>Rhizobium/Agrobacterium group</taxon>
        <taxon>Rhizobium</taxon>
    </lineage>
</organism>
<keyword evidence="2" id="KW-1185">Reference proteome</keyword>
<evidence type="ECO:0000313" key="1">
    <source>
        <dbReference type="EMBL" id="MDO6963456.1"/>
    </source>
</evidence>
<dbReference type="EMBL" id="JAUOZU010000005">
    <property type="protein sequence ID" value="MDO6963456.1"/>
    <property type="molecule type" value="Genomic_DNA"/>
</dbReference>
<accession>A0ABT8YIW6</accession>